<proteinExistence type="predicted"/>
<evidence type="ECO:0008006" key="3">
    <source>
        <dbReference type="Google" id="ProtNLM"/>
    </source>
</evidence>
<organism evidence="1 2">
    <name type="scientific">Dactylosporangium roseum</name>
    <dbReference type="NCBI Taxonomy" id="47989"/>
    <lineage>
        <taxon>Bacteria</taxon>
        <taxon>Bacillati</taxon>
        <taxon>Actinomycetota</taxon>
        <taxon>Actinomycetes</taxon>
        <taxon>Micromonosporales</taxon>
        <taxon>Micromonosporaceae</taxon>
        <taxon>Dactylosporangium</taxon>
    </lineage>
</organism>
<keyword evidence="2" id="KW-1185">Reference proteome</keyword>
<evidence type="ECO:0000313" key="1">
    <source>
        <dbReference type="EMBL" id="UWZ39076.1"/>
    </source>
</evidence>
<gene>
    <name evidence="1" type="ORF">Drose_13125</name>
</gene>
<accession>A0ABY5ZBW1</accession>
<sequence length="326" mass="34843">MGDPIWVGSFQDLPATARRFHDKAVDVAVEQAVLWARSMSHHFGGDLRYGEEMRVRREAREKAEAAFSDIPGLFQSFADAPDPARFEPAVESLHQAQASLATSAVNTDPLTNNPIVVREEFAKITTTSDFIDDWSGAAAHEFKANYLDPLPAKIGAQFQLAAILAAAIQAEQAIWQAARSDIRLVLAKGLAALDHVGECTQAQWTITFTVVASIAAVAAVPFAGGLSLRLTAVGAASQVVAAIPIDDAAEEEYAGDTAFEVVGQVRQGVQDLISRIARAEQVIGGRLGDNVAVVHANWRQFVSDRPALDDATPANVTGPAYFGFAH</sequence>
<name>A0ABY5ZBW1_9ACTN</name>
<dbReference type="Proteomes" id="UP001058271">
    <property type="component" value="Chromosome"/>
</dbReference>
<reference evidence="1" key="1">
    <citation type="submission" date="2021-04" db="EMBL/GenBank/DDBJ databases">
        <title>Biosynthetic gene clusters of Dactylosporangioum roseum.</title>
        <authorList>
            <person name="Hartkoorn R.C."/>
            <person name="Beaudoing E."/>
            <person name="Hot D."/>
            <person name="Moureu S."/>
        </authorList>
    </citation>
    <scope>NUCLEOTIDE SEQUENCE</scope>
    <source>
        <strain evidence="1">NRRL B-16295</strain>
    </source>
</reference>
<dbReference type="EMBL" id="CP073721">
    <property type="protein sequence ID" value="UWZ39076.1"/>
    <property type="molecule type" value="Genomic_DNA"/>
</dbReference>
<dbReference type="RefSeq" id="WP_260728475.1">
    <property type="nucleotide sequence ID" value="NZ_BAAABS010000008.1"/>
</dbReference>
<protein>
    <recommendedName>
        <fullName evidence="3">ESX-1 secretion-associated protein EspA/EspE-like domain-containing protein</fullName>
    </recommendedName>
</protein>
<evidence type="ECO:0000313" key="2">
    <source>
        <dbReference type="Proteomes" id="UP001058271"/>
    </source>
</evidence>